<dbReference type="AlphaFoldDB" id="A0A150FY01"/>
<evidence type="ECO:0000313" key="1">
    <source>
        <dbReference type="EMBL" id="KXZ41900.1"/>
    </source>
</evidence>
<accession>A0A150FY01</accession>
<proteinExistence type="predicted"/>
<dbReference type="OrthoDB" id="539192at2759"/>
<organism evidence="1 2">
    <name type="scientific">Gonium pectorale</name>
    <name type="common">Green alga</name>
    <dbReference type="NCBI Taxonomy" id="33097"/>
    <lineage>
        <taxon>Eukaryota</taxon>
        <taxon>Viridiplantae</taxon>
        <taxon>Chlorophyta</taxon>
        <taxon>core chlorophytes</taxon>
        <taxon>Chlorophyceae</taxon>
        <taxon>CS clade</taxon>
        <taxon>Chlamydomonadales</taxon>
        <taxon>Volvocaceae</taxon>
        <taxon>Gonium</taxon>
    </lineage>
</organism>
<dbReference type="Proteomes" id="UP000075714">
    <property type="component" value="Unassembled WGS sequence"/>
</dbReference>
<comment type="caution">
    <text evidence="1">The sequence shown here is derived from an EMBL/GenBank/DDBJ whole genome shotgun (WGS) entry which is preliminary data.</text>
</comment>
<dbReference type="EMBL" id="LSYV01000248">
    <property type="protein sequence ID" value="KXZ41900.1"/>
    <property type="molecule type" value="Genomic_DNA"/>
</dbReference>
<sequence length="160" mass="17813">MSSKSRHNSLQLRRVGGVEDLQGLPAELMSRAFPTGATPAHLSSPACRAYYHFTPEQECLSLPSDVVRTWLKLVVSYDGWEYVVHERPLRSNDPAQPDGSADTPLLVTVIEFESTAMVIGHLGIQVQLVSYPVVSVRKDFLDDVDYRLRTDPDGFRGILS</sequence>
<protein>
    <submittedName>
        <fullName evidence="1">Uncharacterized protein</fullName>
    </submittedName>
</protein>
<keyword evidence="2" id="KW-1185">Reference proteome</keyword>
<name>A0A150FY01_GONPE</name>
<gene>
    <name evidence="1" type="ORF">GPECTOR_249g618</name>
</gene>
<reference evidence="2" key="1">
    <citation type="journal article" date="2016" name="Nat. Commun.">
        <title>The Gonium pectorale genome demonstrates co-option of cell cycle regulation during the evolution of multicellularity.</title>
        <authorList>
            <person name="Hanschen E.R."/>
            <person name="Marriage T.N."/>
            <person name="Ferris P.J."/>
            <person name="Hamaji T."/>
            <person name="Toyoda A."/>
            <person name="Fujiyama A."/>
            <person name="Neme R."/>
            <person name="Noguchi H."/>
            <person name="Minakuchi Y."/>
            <person name="Suzuki M."/>
            <person name="Kawai-Toyooka H."/>
            <person name="Smith D.R."/>
            <person name="Sparks H."/>
            <person name="Anderson J."/>
            <person name="Bakaric R."/>
            <person name="Luria V."/>
            <person name="Karger A."/>
            <person name="Kirschner M.W."/>
            <person name="Durand P.M."/>
            <person name="Michod R.E."/>
            <person name="Nozaki H."/>
            <person name="Olson B.J."/>
        </authorList>
    </citation>
    <scope>NUCLEOTIDE SEQUENCE [LARGE SCALE GENOMIC DNA]</scope>
    <source>
        <strain evidence="2">NIES-2863</strain>
    </source>
</reference>
<evidence type="ECO:0000313" key="2">
    <source>
        <dbReference type="Proteomes" id="UP000075714"/>
    </source>
</evidence>